<reference evidence="2" key="1">
    <citation type="submission" date="2020-11" db="EMBL/GenBank/DDBJ databases">
        <authorList>
            <consortium name="DOE Joint Genome Institute"/>
            <person name="Ahrendt S."/>
            <person name="Riley R."/>
            <person name="Andreopoulos W."/>
            <person name="Labutti K."/>
            <person name="Pangilinan J."/>
            <person name="Ruiz-Duenas F.J."/>
            <person name="Barrasa J.M."/>
            <person name="Sanchez-Garcia M."/>
            <person name="Camarero S."/>
            <person name="Miyauchi S."/>
            <person name="Serrano A."/>
            <person name="Linde D."/>
            <person name="Babiker R."/>
            <person name="Drula E."/>
            <person name="Ayuso-Fernandez I."/>
            <person name="Pacheco R."/>
            <person name="Padilla G."/>
            <person name="Ferreira P."/>
            <person name="Barriuso J."/>
            <person name="Kellner H."/>
            <person name="Castanera R."/>
            <person name="Alfaro M."/>
            <person name="Ramirez L."/>
            <person name="Pisabarro A.G."/>
            <person name="Kuo A."/>
            <person name="Tritt A."/>
            <person name="Lipzen A."/>
            <person name="He G."/>
            <person name="Yan M."/>
            <person name="Ng V."/>
            <person name="Cullen D."/>
            <person name="Martin F."/>
            <person name="Rosso M.-N."/>
            <person name="Henrissat B."/>
            <person name="Hibbett D."/>
            <person name="Martinez A.T."/>
            <person name="Grigoriev I.V."/>
        </authorList>
    </citation>
    <scope>NUCLEOTIDE SEQUENCE</scope>
    <source>
        <strain evidence="2">AH 40177</strain>
    </source>
</reference>
<dbReference type="OrthoDB" id="2367685at2759"/>
<evidence type="ECO:0000256" key="1">
    <source>
        <dbReference type="SAM" id="MobiDB-lite"/>
    </source>
</evidence>
<feature type="region of interest" description="Disordered" evidence="1">
    <location>
        <begin position="46"/>
        <end position="133"/>
    </location>
</feature>
<evidence type="ECO:0000313" key="3">
    <source>
        <dbReference type="Proteomes" id="UP000772434"/>
    </source>
</evidence>
<dbReference type="AlphaFoldDB" id="A0A9P5UDD3"/>
<comment type="caution">
    <text evidence="2">The sequence shown here is derived from an EMBL/GenBank/DDBJ whole genome shotgun (WGS) entry which is preliminary data.</text>
</comment>
<evidence type="ECO:0000313" key="2">
    <source>
        <dbReference type="EMBL" id="KAF9076125.1"/>
    </source>
</evidence>
<dbReference type="Proteomes" id="UP000772434">
    <property type="component" value="Unassembled WGS sequence"/>
</dbReference>
<evidence type="ECO:0008006" key="4">
    <source>
        <dbReference type="Google" id="ProtNLM"/>
    </source>
</evidence>
<sequence>MSSDYDDHPLPYGWIKQYHEGHPFYVDTKATPPRSIWTHPFEDEQYLHEHPDAREKARPKSSQGFRNNSSSLNPPVTDDRNRRHSFNGQSQSKDSKHKRGFFGKMKDKAIGTKEEREAEKLRSAQLHEQRRQQRLELQRAQQEAYAQQQAFYASQARYAPPPQQYGYGGGYGNGMGGFGGNQRMGGGGMGGGGMALPLLGGLAGGLLLGDVLDGGFDNGGGFF</sequence>
<name>A0A9P5UDD3_9AGAR</name>
<dbReference type="EMBL" id="JADNRY010000007">
    <property type="protein sequence ID" value="KAF9076125.1"/>
    <property type="molecule type" value="Genomic_DNA"/>
</dbReference>
<feature type="compositionally biased region" description="Polar residues" evidence="1">
    <location>
        <begin position="60"/>
        <end position="74"/>
    </location>
</feature>
<feature type="compositionally biased region" description="Basic and acidic residues" evidence="1">
    <location>
        <begin position="104"/>
        <end position="133"/>
    </location>
</feature>
<organism evidence="2 3">
    <name type="scientific">Rhodocollybia butyracea</name>
    <dbReference type="NCBI Taxonomy" id="206335"/>
    <lineage>
        <taxon>Eukaryota</taxon>
        <taxon>Fungi</taxon>
        <taxon>Dikarya</taxon>
        <taxon>Basidiomycota</taxon>
        <taxon>Agaricomycotina</taxon>
        <taxon>Agaricomycetes</taxon>
        <taxon>Agaricomycetidae</taxon>
        <taxon>Agaricales</taxon>
        <taxon>Marasmiineae</taxon>
        <taxon>Omphalotaceae</taxon>
        <taxon>Rhodocollybia</taxon>
    </lineage>
</organism>
<keyword evidence="3" id="KW-1185">Reference proteome</keyword>
<feature type="compositionally biased region" description="Basic and acidic residues" evidence="1">
    <location>
        <begin position="46"/>
        <end position="58"/>
    </location>
</feature>
<gene>
    <name evidence="2" type="ORF">BDP27DRAFT_1313934</name>
</gene>
<proteinExistence type="predicted"/>
<protein>
    <recommendedName>
        <fullName evidence="4">WW domain-containing protein</fullName>
    </recommendedName>
</protein>
<accession>A0A9P5UDD3</accession>